<name>G9ELB9_9GAMM</name>
<gene>
    <name evidence="1" type="ORF">LDG_6181</name>
</gene>
<dbReference type="HOGENOM" id="CLU_1978731_0_0_6"/>
<keyword evidence="2" id="KW-1185">Reference proteome</keyword>
<dbReference type="AlphaFoldDB" id="G9ELB9"/>
<evidence type="ECO:0000313" key="1">
    <source>
        <dbReference type="EMBL" id="EHL32008.1"/>
    </source>
</evidence>
<protein>
    <submittedName>
        <fullName evidence="1">Uncharacterized protein</fullName>
    </submittedName>
</protein>
<reference evidence="1 2" key="1">
    <citation type="journal article" date="2011" name="BMC Genomics">
        <title>Insight into cross-talk between intra-amoebal pathogens.</title>
        <authorList>
            <person name="Gimenez G."/>
            <person name="Bertelli C."/>
            <person name="Moliner C."/>
            <person name="Robert C."/>
            <person name="Raoult D."/>
            <person name="Fournier P.E."/>
            <person name="Greub G."/>
        </authorList>
    </citation>
    <scope>NUCLEOTIDE SEQUENCE [LARGE SCALE GENOMIC DNA]</scope>
    <source>
        <strain evidence="1 2">LLAP12</strain>
    </source>
</reference>
<proteinExistence type="predicted"/>
<dbReference type="EMBL" id="JH413808">
    <property type="protein sequence ID" value="EHL32008.1"/>
    <property type="molecule type" value="Genomic_DNA"/>
</dbReference>
<dbReference type="Proteomes" id="UP000002770">
    <property type="component" value="Unassembled WGS sequence"/>
</dbReference>
<dbReference type="eggNOG" id="ENOG5032HDT">
    <property type="taxonomic scope" value="Bacteria"/>
</dbReference>
<sequence length="126" mass="14716">MQIIPLQFLIKECLRTKKKHEQIVTLPFTDTHGELVMLYFKRPPNTLENFIRYAPNRNGKLQAKESDMVNGLNVQSLPLAHSSGYLWFQLPENQKKLNEGRLSELQEKALIQRENRRHTGDSPYPT</sequence>
<accession>G9ELB9</accession>
<evidence type="ECO:0000313" key="2">
    <source>
        <dbReference type="Proteomes" id="UP000002770"/>
    </source>
</evidence>
<organism evidence="1 2">
    <name type="scientific">Legionella drancourtii LLAP12</name>
    <dbReference type="NCBI Taxonomy" id="658187"/>
    <lineage>
        <taxon>Bacteria</taxon>
        <taxon>Pseudomonadati</taxon>
        <taxon>Pseudomonadota</taxon>
        <taxon>Gammaproteobacteria</taxon>
        <taxon>Legionellales</taxon>
        <taxon>Legionellaceae</taxon>
        <taxon>Legionella</taxon>
    </lineage>
</organism>
<dbReference type="InParanoid" id="G9ELB9"/>